<dbReference type="Proteomes" id="UP001500190">
    <property type="component" value="Unassembled WGS sequence"/>
</dbReference>
<feature type="transmembrane region" description="Helical" evidence="7">
    <location>
        <begin position="240"/>
        <end position="262"/>
    </location>
</feature>
<evidence type="ECO:0000256" key="2">
    <source>
        <dbReference type="ARBA" id="ARBA00022448"/>
    </source>
</evidence>
<evidence type="ECO:0000313" key="10">
    <source>
        <dbReference type="Proteomes" id="UP001500190"/>
    </source>
</evidence>
<feature type="transmembrane region" description="Helical" evidence="7">
    <location>
        <begin position="274"/>
        <end position="295"/>
    </location>
</feature>
<feature type="transmembrane region" description="Helical" evidence="7">
    <location>
        <begin position="326"/>
        <end position="345"/>
    </location>
</feature>
<feature type="transmembrane region" description="Helical" evidence="7">
    <location>
        <begin position="93"/>
        <end position="115"/>
    </location>
</feature>
<dbReference type="InterPro" id="IPR010290">
    <property type="entry name" value="TM_effector"/>
</dbReference>
<feature type="transmembrane region" description="Helical" evidence="7">
    <location>
        <begin position="63"/>
        <end position="86"/>
    </location>
</feature>
<dbReference type="CDD" id="cd06173">
    <property type="entry name" value="MFS_MefA_like"/>
    <property type="match status" value="1"/>
</dbReference>
<proteinExistence type="predicted"/>
<keyword evidence="5 7" id="KW-1133">Transmembrane helix</keyword>
<sequence length="424" mass="44114">MSRRSVMPSGVQMRSLGAYVVPAELGADFRKIFPAAIISNLGDGAMLAAGPLLVASITTQPAAVGAAAFVQQLPWLLFALFSGVLVDRLDRRLMIVAAGTFRALVLAALGASVLFHTAPLWAVYAALFLLGTAETLADNASGALLVSAVPKEHLGQANARLFASGTVLQQLGGPPLGALLFAAGAGIPLVFDAVTFAAAAALVARVAVRPPLPDPATRSALWGEVREGVRWLWQHSGVRTLALSILVMNITFCAGFATWVLFARERLGLTDTQFGLLVSVGAVGGVLGMPTYHFLEPRVGSVTLLRVGLVIETAVHLILALTRNPWVAGATMAVFGVHAVVWGIVSTTTRQLATPDQLMGRVNSVYLLASVGGAAVGSALGGVLAQRFGLAAPFAIAFGAMVVTTLVAWRPLRHVAARRVPATE</sequence>
<accession>A0ABP4P917</accession>
<dbReference type="PROSITE" id="PS50850">
    <property type="entry name" value="MFS"/>
    <property type="match status" value="1"/>
</dbReference>
<evidence type="ECO:0000256" key="5">
    <source>
        <dbReference type="ARBA" id="ARBA00022989"/>
    </source>
</evidence>
<dbReference type="EMBL" id="BAAAND010000003">
    <property type="protein sequence ID" value="GAA1574907.1"/>
    <property type="molecule type" value="Genomic_DNA"/>
</dbReference>
<dbReference type="SUPFAM" id="SSF103473">
    <property type="entry name" value="MFS general substrate transporter"/>
    <property type="match status" value="1"/>
</dbReference>
<comment type="caution">
    <text evidence="9">The sequence shown here is derived from an EMBL/GenBank/DDBJ whole genome shotgun (WGS) entry which is preliminary data.</text>
</comment>
<reference evidence="10" key="1">
    <citation type="journal article" date="2019" name="Int. J. Syst. Evol. Microbiol.">
        <title>The Global Catalogue of Microorganisms (GCM) 10K type strain sequencing project: providing services to taxonomists for standard genome sequencing and annotation.</title>
        <authorList>
            <consortium name="The Broad Institute Genomics Platform"/>
            <consortium name="The Broad Institute Genome Sequencing Center for Infectious Disease"/>
            <person name="Wu L."/>
            <person name="Ma J."/>
        </authorList>
    </citation>
    <scope>NUCLEOTIDE SEQUENCE [LARGE SCALE GENOMIC DNA]</scope>
    <source>
        <strain evidence="10">JCM 14304</strain>
    </source>
</reference>
<feature type="transmembrane region" description="Helical" evidence="7">
    <location>
        <begin position="365"/>
        <end position="384"/>
    </location>
</feature>
<dbReference type="PANTHER" id="PTHR23513:SF6">
    <property type="entry name" value="MAJOR FACILITATOR SUPERFAMILY ASSOCIATED DOMAIN-CONTAINING PROTEIN"/>
    <property type="match status" value="1"/>
</dbReference>
<evidence type="ECO:0000256" key="4">
    <source>
        <dbReference type="ARBA" id="ARBA00022692"/>
    </source>
</evidence>
<feature type="domain" description="Major facilitator superfamily (MFS) profile" evidence="8">
    <location>
        <begin position="28"/>
        <end position="416"/>
    </location>
</feature>
<evidence type="ECO:0000313" key="9">
    <source>
        <dbReference type="EMBL" id="GAA1574907.1"/>
    </source>
</evidence>
<feature type="transmembrane region" description="Helical" evidence="7">
    <location>
        <begin position="302"/>
        <end position="320"/>
    </location>
</feature>
<feature type="transmembrane region" description="Helical" evidence="7">
    <location>
        <begin position="390"/>
        <end position="409"/>
    </location>
</feature>
<dbReference type="Pfam" id="PF05977">
    <property type="entry name" value="MFS_3"/>
    <property type="match status" value="1"/>
</dbReference>
<comment type="subcellular location">
    <subcellularLocation>
        <location evidence="1">Cell membrane</location>
        <topology evidence="1">Multi-pass membrane protein</topology>
    </subcellularLocation>
</comment>
<organism evidence="9 10">
    <name type="scientific">Kribbella karoonensis</name>
    <dbReference type="NCBI Taxonomy" id="324851"/>
    <lineage>
        <taxon>Bacteria</taxon>
        <taxon>Bacillati</taxon>
        <taxon>Actinomycetota</taxon>
        <taxon>Actinomycetes</taxon>
        <taxon>Propionibacteriales</taxon>
        <taxon>Kribbellaceae</taxon>
        <taxon>Kribbella</taxon>
    </lineage>
</organism>
<keyword evidence="2" id="KW-0813">Transport</keyword>
<keyword evidence="6 7" id="KW-0472">Membrane</keyword>
<keyword evidence="4 7" id="KW-0812">Transmembrane</keyword>
<evidence type="ECO:0000256" key="7">
    <source>
        <dbReference type="SAM" id="Phobius"/>
    </source>
</evidence>
<feature type="transmembrane region" description="Helical" evidence="7">
    <location>
        <begin position="32"/>
        <end position="57"/>
    </location>
</feature>
<dbReference type="Gene3D" id="1.20.1250.20">
    <property type="entry name" value="MFS general substrate transporter like domains"/>
    <property type="match status" value="1"/>
</dbReference>
<keyword evidence="3" id="KW-1003">Cell membrane</keyword>
<protein>
    <submittedName>
        <fullName evidence="9">MFS transporter</fullName>
    </submittedName>
</protein>
<dbReference type="InterPro" id="IPR036259">
    <property type="entry name" value="MFS_trans_sf"/>
</dbReference>
<gene>
    <name evidence="9" type="ORF">GCM10009742_17520</name>
</gene>
<evidence type="ECO:0000256" key="1">
    <source>
        <dbReference type="ARBA" id="ARBA00004651"/>
    </source>
</evidence>
<evidence type="ECO:0000259" key="8">
    <source>
        <dbReference type="PROSITE" id="PS50850"/>
    </source>
</evidence>
<evidence type="ECO:0000256" key="6">
    <source>
        <dbReference type="ARBA" id="ARBA00023136"/>
    </source>
</evidence>
<feature type="transmembrane region" description="Helical" evidence="7">
    <location>
        <begin position="189"/>
        <end position="208"/>
    </location>
</feature>
<keyword evidence="10" id="KW-1185">Reference proteome</keyword>
<dbReference type="InterPro" id="IPR020846">
    <property type="entry name" value="MFS_dom"/>
</dbReference>
<evidence type="ECO:0000256" key="3">
    <source>
        <dbReference type="ARBA" id="ARBA00022475"/>
    </source>
</evidence>
<dbReference type="PANTHER" id="PTHR23513">
    <property type="entry name" value="INTEGRAL MEMBRANE EFFLUX PROTEIN-RELATED"/>
    <property type="match status" value="1"/>
</dbReference>
<name>A0ABP4P917_9ACTN</name>